<comment type="caution">
    <text evidence="3">The sequence shown here is derived from an EMBL/GenBank/DDBJ whole genome shotgun (WGS) entry which is preliminary data.</text>
</comment>
<evidence type="ECO:0000256" key="2">
    <source>
        <dbReference type="SAM" id="Phobius"/>
    </source>
</evidence>
<dbReference type="Proteomes" id="UP000663828">
    <property type="component" value="Unassembled WGS sequence"/>
</dbReference>
<sequence length="118" mass="13359">MKQESSAVEADDYTERKGSTIDEEVCNGDPLFGPLIDTDELDVVVVVENERKESFKQESTTCSHVIKRCTGIFYALCGSFIFTCSGFLIKQLRVDFFDALLVRFLLQSIILVAFILYK</sequence>
<accession>A0A816DIM5</accession>
<protein>
    <submittedName>
        <fullName evidence="3">Uncharacterized protein</fullName>
    </submittedName>
</protein>
<feature type="transmembrane region" description="Helical" evidence="2">
    <location>
        <begin position="96"/>
        <end position="117"/>
    </location>
</feature>
<reference evidence="3" key="1">
    <citation type="submission" date="2021-02" db="EMBL/GenBank/DDBJ databases">
        <authorList>
            <person name="Nowell W R."/>
        </authorList>
    </citation>
    <scope>NUCLEOTIDE SEQUENCE</scope>
</reference>
<dbReference type="AlphaFoldDB" id="A0A816DIM5"/>
<feature type="region of interest" description="Disordered" evidence="1">
    <location>
        <begin position="1"/>
        <end position="21"/>
    </location>
</feature>
<feature type="transmembrane region" description="Helical" evidence="2">
    <location>
        <begin position="71"/>
        <end position="89"/>
    </location>
</feature>
<keyword evidence="2" id="KW-1133">Transmembrane helix</keyword>
<name>A0A816DIM5_ADIRI</name>
<gene>
    <name evidence="3" type="ORF">XAT740_LOCUS52265</name>
</gene>
<evidence type="ECO:0000313" key="3">
    <source>
        <dbReference type="EMBL" id="CAF1634748.1"/>
    </source>
</evidence>
<feature type="non-terminal residue" evidence="3">
    <location>
        <position position="118"/>
    </location>
</feature>
<keyword evidence="4" id="KW-1185">Reference proteome</keyword>
<evidence type="ECO:0000313" key="4">
    <source>
        <dbReference type="Proteomes" id="UP000663828"/>
    </source>
</evidence>
<proteinExistence type="predicted"/>
<evidence type="ECO:0000256" key="1">
    <source>
        <dbReference type="SAM" id="MobiDB-lite"/>
    </source>
</evidence>
<keyword evidence="2" id="KW-0812">Transmembrane</keyword>
<dbReference type="EMBL" id="CAJNOR010008566">
    <property type="protein sequence ID" value="CAF1634748.1"/>
    <property type="molecule type" value="Genomic_DNA"/>
</dbReference>
<keyword evidence="2" id="KW-0472">Membrane</keyword>
<organism evidence="3 4">
    <name type="scientific">Adineta ricciae</name>
    <name type="common">Rotifer</name>
    <dbReference type="NCBI Taxonomy" id="249248"/>
    <lineage>
        <taxon>Eukaryota</taxon>
        <taxon>Metazoa</taxon>
        <taxon>Spiralia</taxon>
        <taxon>Gnathifera</taxon>
        <taxon>Rotifera</taxon>
        <taxon>Eurotatoria</taxon>
        <taxon>Bdelloidea</taxon>
        <taxon>Adinetida</taxon>
        <taxon>Adinetidae</taxon>
        <taxon>Adineta</taxon>
    </lineage>
</organism>